<dbReference type="Proteomes" id="UP000441797">
    <property type="component" value="Unassembled WGS sequence"/>
</dbReference>
<dbReference type="InterPro" id="IPR036397">
    <property type="entry name" value="RNaseH_sf"/>
</dbReference>
<dbReference type="PANTHER" id="PTHR35528">
    <property type="entry name" value="BLL1675 PROTEIN"/>
    <property type="match status" value="1"/>
</dbReference>
<comment type="caution">
    <text evidence="7">The sequence shown here is derived from an EMBL/GenBank/DDBJ whole genome shotgun (WGS) entry which is preliminary data.</text>
</comment>
<evidence type="ECO:0000313" key="7">
    <source>
        <dbReference type="EMBL" id="MUL35743.1"/>
    </source>
</evidence>
<keyword evidence="2" id="KW-0815">Transposition</keyword>
<accession>A0A6N8FRL5</accession>
<dbReference type="RefSeq" id="WP_155706599.1">
    <property type="nucleotide sequence ID" value="NZ_CAWPEY010000066.1"/>
</dbReference>
<dbReference type="InterPro" id="IPR012337">
    <property type="entry name" value="RNaseH-like_sf"/>
</dbReference>
<evidence type="ECO:0000259" key="5">
    <source>
        <dbReference type="PROSITE" id="PS50994"/>
    </source>
</evidence>
<organism evidence="7 8">
    <name type="scientific">Gloeocapsopsis dulcis AAB1 = 1H9</name>
    <dbReference type="NCBI Taxonomy" id="1433147"/>
    <lineage>
        <taxon>Bacteria</taxon>
        <taxon>Bacillati</taxon>
        <taxon>Cyanobacteriota</taxon>
        <taxon>Cyanophyceae</taxon>
        <taxon>Oscillatoriophycideae</taxon>
        <taxon>Chroococcales</taxon>
        <taxon>Chroococcaceae</taxon>
        <taxon>Gloeocapsopsis</taxon>
        <taxon>Gloeocapsopsis dulcis</taxon>
    </lineage>
</organism>
<protein>
    <submittedName>
        <fullName evidence="7">IS6 family transposase</fullName>
    </submittedName>
</protein>
<feature type="domain" description="Integrase catalytic" evidence="5">
    <location>
        <begin position="63"/>
        <end position="183"/>
    </location>
</feature>
<evidence type="ECO:0000256" key="4">
    <source>
        <dbReference type="ARBA" id="ARBA00023172"/>
    </source>
</evidence>
<evidence type="ECO:0000256" key="2">
    <source>
        <dbReference type="ARBA" id="ARBA00022578"/>
    </source>
</evidence>
<evidence type="ECO:0000256" key="1">
    <source>
        <dbReference type="ARBA" id="ARBA00002286"/>
    </source>
</evidence>
<evidence type="ECO:0000313" key="8">
    <source>
        <dbReference type="Proteomes" id="UP000441797"/>
    </source>
</evidence>
<keyword evidence="3" id="KW-0238">DNA-binding</keyword>
<dbReference type="InterPro" id="IPR032874">
    <property type="entry name" value="DDE_dom"/>
</dbReference>
<keyword evidence="4" id="KW-0233">DNA recombination</keyword>
<keyword evidence="8" id="KW-1185">Reference proteome</keyword>
<evidence type="ECO:0000313" key="6">
    <source>
        <dbReference type="EMBL" id="MUL35721.1"/>
    </source>
</evidence>
<dbReference type="NCBIfam" id="NF033587">
    <property type="entry name" value="transpos_IS6"/>
    <property type="match status" value="1"/>
</dbReference>
<dbReference type="GO" id="GO:0032196">
    <property type="term" value="P:transposition"/>
    <property type="evidence" value="ECO:0007669"/>
    <property type="project" value="UniProtKB-KW"/>
</dbReference>
<dbReference type="PANTHER" id="PTHR35528:SF3">
    <property type="entry name" value="BLL1675 PROTEIN"/>
    <property type="match status" value="1"/>
</dbReference>
<sequence>MSKSNLFKWRHYEANIILLCVRWYLTYPLSYRQVAEMVNERGMEVSHTTIFRWVQQYGPELDKRCRPHLQITNDLWRVDETYVKVKGKWKYLYRAVDSARNTLDFLLTAKRDAQAAKRFFRKALKASHNQEPRVVTVDKNAAYPKAIDELKIKKELPQIVELRQKKYLNNIVEQDHRGIKRLVKPGMGFGSFNTARRTIKGYEIMNMITKGQIQAVAKGAVIDLKFIAEIFGVAA</sequence>
<reference evidence="7 8" key="1">
    <citation type="journal article" date="2019" name="Front. Microbiol.">
        <title>Genomic Features for Desiccation Tolerance and Sugar Biosynthesis in the Extremophile Gloeocapsopsis sp. UTEX B3054.</title>
        <authorList>
            <person name="Urrejola C."/>
            <person name="Alcorta J."/>
            <person name="Salas L."/>
            <person name="Vasquez M."/>
            <person name="Polz M.F."/>
            <person name="Vicuna R."/>
            <person name="Diez B."/>
        </authorList>
    </citation>
    <scope>NUCLEOTIDE SEQUENCE [LARGE SCALE GENOMIC DNA]</scope>
    <source>
        <strain evidence="7 8">1H9</strain>
    </source>
</reference>
<dbReference type="InterPro" id="IPR047930">
    <property type="entry name" value="Transpos_IS6"/>
</dbReference>
<dbReference type="InterPro" id="IPR001584">
    <property type="entry name" value="Integrase_cat-core"/>
</dbReference>
<gene>
    <name evidence="6" type="ORF">BWI75_04985</name>
    <name evidence="7" type="ORF">BWI75_05105</name>
</gene>
<dbReference type="Pfam" id="PF13610">
    <property type="entry name" value="DDE_Tnp_IS240"/>
    <property type="match status" value="1"/>
</dbReference>
<dbReference type="SUPFAM" id="SSF53098">
    <property type="entry name" value="Ribonuclease H-like"/>
    <property type="match status" value="1"/>
</dbReference>
<dbReference type="OrthoDB" id="424490at2"/>
<dbReference type="InterPro" id="IPR052183">
    <property type="entry name" value="IS_Transposase"/>
</dbReference>
<dbReference type="GO" id="GO:0006310">
    <property type="term" value="P:DNA recombination"/>
    <property type="evidence" value="ECO:0007669"/>
    <property type="project" value="UniProtKB-KW"/>
</dbReference>
<dbReference type="EMBL" id="NAPY01000005">
    <property type="protein sequence ID" value="MUL35743.1"/>
    <property type="molecule type" value="Genomic_DNA"/>
</dbReference>
<evidence type="ECO:0000256" key="3">
    <source>
        <dbReference type="ARBA" id="ARBA00023125"/>
    </source>
</evidence>
<dbReference type="PROSITE" id="PS50994">
    <property type="entry name" value="INTEGRASE"/>
    <property type="match status" value="1"/>
</dbReference>
<proteinExistence type="predicted"/>
<dbReference type="Gene3D" id="3.30.420.10">
    <property type="entry name" value="Ribonuclease H-like superfamily/Ribonuclease H"/>
    <property type="match status" value="1"/>
</dbReference>
<dbReference type="AlphaFoldDB" id="A0A6N8FRL5"/>
<comment type="function">
    <text evidence="1">Involved in the transposition of the insertion sequence.</text>
</comment>
<dbReference type="EMBL" id="NAPY01000005">
    <property type="protein sequence ID" value="MUL35721.1"/>
    <property type="molecule type" value="Genomic_DNA"/>
</dbReference>
<dbReference type="GO" id="GO:0003677">
    <property type="term" value="F:DNA binding"/>
    <property type="evidence" value="ECO:0007669"/>
    <property type="project" value="UniProtKB-KW"/>
</dbReference>
<name>A0A6N8FRL5_9CHRO</name>
<dbReference type="GO" id="GO:0015074">
    <property type="term" value="P:DNA integration"/>
    <property type="evidence" value="ECO:0007669"/>
    <property type="project" value="InterPro"/>
</dbReference>